<reference evidence="2 3" key="1">
    <citation type="submission" date="2019-01" db="EMBL/GenBank/DDBJ databases">
        <title>Genomic insights into the origins and evolution of symbiotic genes in the Phaseolus vulgaris microsymbionts.</title>
        <authorList>
            <person name="Tong W."/>
        </authorList>
    </citation>
    <scope>NUCLEOTIDE SEQUENCE [LARGE SCALE GENOMIC DNA]</scope>
    <source>
        <strain evidence="2 3">FH23</strain>
        <plasmid evidence="3">prapfh23c</plasmid>
    </source>
</reference>
<name>A0AAE5WTT4_9HYPH</name>
<geneLocation type="plasmid" evidence="3">
    <name>prapfh23c</name>
</geneLocation>
<gene>
    <name evidence="2" type="ORF">CO657_31595</name>
</gene>
<dbReference type="Proteomes" id="UP000220927">
    <property type="component" value="Plasmid pRapFH23c"/>
</dbReference>
<evidence type="ECO:0000259" key="1">
    <source>
        <dbReference type="Pfam" id="PF20408"/>
    </source>
</evidence>
<dbReference type="InterPro" id="IPR046879">
    <property type="entry name" value="KANL3/Tex30_Abhydrolase"/>
</dbReference>
<evidence type="ECO:0000313" key="2">
    <source>
        <dbReference type="EMBL" id="QAS82345.1"/>
    </source>
</evidence>
<dbReference type="RefSeq" id="WP_054184084.1">
    <property type="nucleotide sequence ID" value="NZ_CP035001.1"/>
</dbReference>
<dbReference type="AlphaFoldDB" id="A0AAE5WTT4"/>
<organism evidence="2 3">
    <name type="scientific">Rhizobium acidisoli</name>
    <dbReference type="NCBI Taxonomy" id="1538158"/>
    <lineage>
        <taxon>Bacteria</taxon>
        <taxon>Pseudomonadati</taxon>
        <taxon>Pseudomonadota</taxon>
        <taxon>Alphaproteobacteria</taxon>
        <taxon>Hyphomicrobiales</taxon>
        <taxon>Rhizobiaceae</taxon>
        <taxon>Rhizobium/Agrobacterium group</taxon>
        <taxon>Rhizobium</taxon>
    </lineage>
</organism>
<dbReference type="InterPro" id="IPR026555">
    <property type="entry name" value="NSL3/Tex30"/>
</dbReference>
<protein>
    <submittedName>
        <fullName evidence="2">Alpha/beta hydrolase</fullName>
    </submittedName>
</protein>
<accession>A0AAE5WTT4</accession>
<dbReference type="KEGG" id="rad:CO657_31595"/>
<dbReference type="Gene3D" id="3.40.50.1820">
    <property type="entry name" value="alpha/beta hydrolase"/>
    <property type="match status" value="1"/>
</dbReference>
<keyword evidence="2" id="KW-0378">Hydrolase</keyword>
<evidence type="ECO:0000313" key="3">
    <source>
        <dbReference type="Proteomes" id="UP000220927"/>
    </source>
</evidence>
<feature type="domain" description="KANL3/Tex30 alpha/beta hydrolase-like" evidence="1">
    <location>
        <begin position="15"/>
        <end position="207"/>
    </location>
</feature>
<keyword evidence="2" id="KW-0614">Plasmid</keyword>
<dbReference type="Pfam" id="PF20408">
    <property type="entry name" value="Abhydrolase_11"/>
    <property type="match status" value="1"/>
</dbReference>
<dbReference type="InterPro" id="IPR029058">
    <property type="entry name" value="AB_hydrolase_fold"/>
</dbReference>
<sequence>MLDRFLLQGPQDARFTILLAHGAGAPMDSASMTAATEALAGVGFRIVRFEFAYMAARRSGDRKPPPRAETLNPEYEAAVAELGVSGPLIIGGKSMGGRVASMIADDLHGRGKIAGLLCLGYPFHPPGQPTKLRTAHLKGLTTPALICQGTRDEFGTREEVRGYDLSSRIEILWLEDGDHDLKPRKTISGFSAADHLATMAKTAKAWAERLVL</sequence>
<dbReference type="SUPFAM" id="SSF53474">
    <property type="entry name" value="alpha/beta-Hydrolases"/>
    <property type="match status" value="1"/>
</dbReference>
<dbReference type="EMBL" id="CP035001">
    <property type="protein sequence ID" value="QAS82345.1"/>
    <property type="molecule type" value="Genomic_DNA"/>
</dbReference>
<dbReference type="PANTHER" id="PTHR13136:SF11">
    <property type="entry name" value="TESTIS-EXPRESSED PROTEIN 30"/>
    <property type="match status" value="1"/>
</dbReference>
<keyword evidence="3" id="KW-1185">Reference proteome</keyword>
<dbReference type="GO" id="GO:0016787">
    <property type="term" value="F:hydrolase activity"/>
    <property type="evidence" value="ECO:0007669"/>
    <property type="project" value="UniProtKB-KW"/>
</dbReference>
<proteinExistence type="predicted"/>
<dbReference type="PANTHER" id="PTHR13136">
    <property type="entry name" value="TESTIS DEVELOPMENT PROTEIN PRTD"/>
    <property type="match status" value="1"/>
</dbReference>